<proteinExistence type="predicted"/>
<sequence>MSRLMFATGNEDMASFSMDVECNNLTCDALVNVALTDDSLVSGILVSGISISGIALTRGQSCCFLGNGITVGTEKDQVVRKEHRVDSKSDFGFDASIFKTDGFVGRDASLVTKGESQRRTSASKDREPSAKLRERSD</sequence>
<evidence type="ECO:0000313" key="2">
    <source>
        <dbReference type="EMBL" id="TWT53781.1"/>
    </source>
</evidence>
<feature type="compositionally biased region" description="Basic and acidic residues" evidence="1">
    <location>
        <begin position="115"/>
        <end position="137"/>
    </location>
</feature>
<dbReference type="Proteomes" id="UP000316598">
    <property type="component" value="Unassembled WGS sequence"/>
</dbReference>
<reference evidence="2 3" key="1">
    <citation type="submission" date="2019-02" db="EMBL/GenBank/DDBJ databases">
        <title>Deep-cultivation of Planctomycetes and their phenomic and genomic characterization uncovers novel biology.</title>
        <authorList>
            <person name="Wiegand S."/>
            <person name="Jogler M."/>
            <person name="Boedeker C."/>
            <person name="Pinto D."/>
            <person name="Vollmers J."/>
            <person name="Rivas-Marin E."/>
            <person name="Kohn T."/>
            <person name="Peeters S.H."/>
            <person name="Heuer A."/>
            <person name="Rast P."/>
            <person name="Oberbeckmann S."/>
            <person name="Bunk B."/>
            <person name="Jeske O."/>
            <person name="Meyerdierks A."/>
            <person name="Storesund J.E."/>
            <person name="Kallscheuer N."/>
            <person name="Luecker S."/>
            <person name="Lage O.M."/>
            <person name="Pohl T."/>
            <person name="Merkel B.J."/>
            <person name="Hornburger P."/>
            <person name="Mueller R.-W."/>
            <person name="Bruemmer F."/>
            <person name="Labrenz M."/>
            <person name="Spormann A.M."/>
            <person name="Op Den Camp H."/>
            <person name="Overmann J."/>
            <person name="Amann R."/>
            <person name="Jetten M.S.M."/>
            <person name="Mascher T."/>
            <person name="Medema M.H."/>
            <person name="Devos D.P."/>
            <person name="Kaster A.-K."/>
            <person name="Ovreas L."/>
            <person name="Rohde M."/>
            <person name="Galperin M.Y."/>
            <person name="Jogler C."/>
        </authorList>
    </citation>
    <scope>NUCLEOTIDE SEQUENCE [LARGE SCALE GENOMIC DNA]</scope>
    <source>
        <strain evidence="2 3">Pla22</strain>
    </source>
</reference>
<evidence type="ECO:0000256" key="1">
    <source>
        <dbReference type="SAM" id="MobiDB-lite"/>
    </source>
</evidence>
<gene>
    <name evidence="2" type="ORF">Pla22_14140</name>
</gene>
<evidence type="ECO:0000313" key="3">
    <source>
        <dbReference type="Proteomes" id="UP000316598"/>
    </source>
</evidence>
<comment type="caution">
    <text evidence="2">The sequence shown here is derived from an EMBL/GenBank/DDBJ whole genome shotgun (WGS) entry which is preliminary data.</text>
</comment>
<accession>A0A5C5WUL4</accession>
<organism evidence="2 3">
    <name type="scientific">Rubripirellula amarantea</name>
    <dbReference type="NCBI Taxonomy" id="2527999"/>
    <lineage>
        <taxon>Bacteria</taxon>
        <taxon>Pseudomonadati</taxon>
        <taxon>Planctomycetota</taxon>
        <taxon>Planctomycetia</taxon>
        <taxon>Pirellulales</taxon>
        <taxon>Pirellulaceae</taxon>
        <taxon>Rubripirellula</taxon>
    </lineage>
</organism>
<protein>
    <submittedName>
        <fullName evidence="2">Uncharacterized protein</fullName>
    </submittedName>
</protein>
<feature type="region of interest" description="Disordered" evidence="1">
    <location>
        <begin position="110"/>
        <end position="137"/>
    </location>
</feature>
<name>A0A5C5WUL4_9BACT</name>
<keyword evidence="3" id="KW-1185">Reference proteome</keyword>
<dbReference type="AlphaFoldDB" id="A0A5C5WUL4"/>
<dbReference type="EMBL" id="SJPI01000001">
    <property type="protein sequence ID" value="TWT53781.1"/>
    <property type="molecule type" value="Genomic_DNA"/>
</dbReference>